<dbReference type="PROSITE" id="PS51318">
    <property type="entry name" value="TAT"/>
    <property type="match status" value="1"/>
</dbReference>
<evidence type="ECO:0000313" key="3">
    <source>
        <dbReference type="EMBL" id="NYE46380.1"/>
    </source>
</evidence>
<keyword evidence="4" id="KW-1185">Reference proteome</keyword>
<sequence length="321" mass="35296">MARIDRTELGRRGFLRTLAATTVAVSAGTVSGALAAPAHAANGRLIPPGKIGIQLYTIRDKVAELGFRVVFEELARIGYQEIEFAGYTQSQVGPITVPQIRQLLDDNGLKAVGSHVGLSAWRSDTERELDNAEILGLKYVGTANAPTHVNTVAGYQAAAEEFNTFGAAAAARGIKFYQHNHAGEFAFADDRPDVRLYDVFLDNTDPDLVFLEMDIYWAFAGQYRYPGFDPVDYVNAHPRRYPLFHVKDGKTNPDNGNGYDIIEFGAGDLPYRRFFSSLRSRGAHHGIWEQDNAGSTAAPPHPVNSLGNAERSYDAMYRLRG</sequence>
<keyword evidence="1" id="KW-0732">Signal</keyword>
<keyword evidence="3" id="KW-0413">Isomerase</keyword>
<accession>A0A852TWZ2</accession>
<comment type="caution">
    <text evidence="3">The sequence shown here is derived from an EMBL/GenBank/DDBJ whole genome shotgun (WGS) entry which is preliminary data.</text>
</comment>
<proteinExistence type="predicted"/>
<dbReference type="Pfam" id="PF01261">
    <property type="entry name" value="AP_endonuc_2"/>
    <property type="match status" value="1"/>
</dbReference>
<reference evidence="3 4" key="1">
    <citation type="submission" date="2020-07" db="EMBL/GenBank/DDBJ databases">
        <title>Sequencing the genomes of 1000 actinobacteria strains.</title>
        <authorList>
            <person name="Klenk H.-P."/>
        </authorList>
    </citation>
    <scope>NUCLEOTIDE SEQUENCE [LARGE SCALE GENOMIC DNA]</scope>
    <source>
        <strain evidence="3 4">CXB654</strain>
    </source>
</reference>
<feature type="chain" id="PRO_5032575945" evidence="1">
    <location>
        <begin position="36"/>
        <end position="321"/>
    </location>
</feature>
<dbReference type="InterPro" id="IPR050312">
    <property type="entry name" value="IolE/XylAMocC-like"/>
</dbReference>
<dbReference type="InterPro" id="IPR036237">
    <property type="entry name" value="Xyl_isomerase-like_sf"/>
</dbReference>
<dbReference type="PANTHER" id="PTHR12110:SF41">
    <property type="entry name" value="INOSOSE DEHYDRATASE"/>
    <property type="match status" value="1"/>
</dbReference>
<dbReference type="InterPro" id="IPR013022">
    <property type="entry name" value="Xyl_isomerase-like_TIM-brl"/>
</dbReference>
<dbReference type="RefSeq" id="WP_179642495.1">
    <property type="nucleotide sequence ID" value="NZ_BAAAYY010000022.1"/>
</dbReference>
<evidence type="ECO:0000256" key="1">
    <source>
        <dbReference type="SAM" id="SignalP"/>
    </source>
</evidence>
<dbReference type="Gene3D" id="3.20.20.150">
    <property type="entry name" value="Divalent-metal-dependent TIM barrel enzymes"/>
    <property type="match status" value="1"/>
</dbReference>
<name>A0A852TWZ2_9ACTN</name>
<protein>
    <submittedName>
        <fullName evidence="3">Sugar phosphate isomerase/epimerase</fullName>
    </submittedName>
</protein>
<dbReference type="PANTHER" id="PTHR12110">
    <property type="entry name" value="HYDROXYPYRUVATE ISOMERASE"/>
    <property type="match status" value="1"/>
</dbReference>
<dbReference type="AlphaFoldDB" id="A0A852TWZ2"/>
<evidence type="ECO:0000259" key="2">
    <source>
        <dbReference type="Pfam" id="PF01261"/>
    </source>
</evidence>
<feature type="domain" description="Xylose isomerase-like TIM barrel" evidence="2">
    <location>
        <begin position="71"/>
        <end position="284"/>
    </location>
</feature>
<organism evidence="3 4">
    <name type="scientific">Spinactinospora alkalitolerans</name>
    <dbReference type="NCBI Taxonomy" id="687207"/>
    <lineage>
        <taxon>Bacteria</taxon>
        <taxon>Bacillati</taxon>
        <taxon>Actinomycetota</taxon>
        <taxon>Actinomycetes</taxon>
        <taxon>Streptosporangiales</taxon>
        <taxon>Nocardiopsidaceae</taxon>
        <taxon>Spinactinospora</taxon>
    </lineage>
</organism>
<dbReference type="EMBL" id="JACCCC010000001">
    <property type="protein sequence ID" value="NYE46380.1"/>
    <property type="molecule type" value="Genomic_DNA"/>
</dbReference>
<feature type="signal peptide" evidence="1">
    <location>
        <begin position="1"/>
        <end position="35"/>
    </location>
</feature>
<dbReference type="Proteomes" id="UP000589036">
    <property type="component" value="Unassembled WGS sequence"/>
</dbReference>
<gene>
    <name evidence="3" type="ORF">HDA32_001500</name>
</gene>
<evidence type="ECO:0000313" key="4">
    <source>
        <dbReference type="Proteomes" id="UP000589036"/>
    </source>
</evidence>
<dbReference type="InterPro" id="IPR006311">
    <property type="entry name" value="TAT_signal"/>
</dbReference>
<dbReference type="SUPFAM" id="SSF51658">
    <property type="entry name" value="Xylose isomerase-like"/>
    <property type="match status" value="1"/>
</dbReference>
<dbReference type="GO" id="GO:0016853">
    <property type="term" value="F:isomerase activity"/>
    <property type="evidence" value="ECO:0007669"/>
    <property type="project" value="UniProtKB-KW"/>
</dbReference>